<organism evidence="11 12">
    <name type="scientific">Gigaspora margarita</name>
    <dbReference type="NCBI Taxonomy" id="4874"/>
    <lineage>
        <taxon>Eukaryota</taxon>
        <taxon>Fungi</taxon>
        <taxon>Fungi incertae sedis</taxon>
        <taxon>Mucoromycota</taxon>
        <taxon>Glomeromycotina</taxon>
        <taxon>Glomeromycetes</taxon>
        <taxon>Diversisporales</taxon>
        <taxon>Gigasporaceae</taxon>
        <taxon>Gigaspora</taxon>
    </lineage>
</organism>
<feature type="domain" description="TLDc" evidence="10">
    <location>
        <begin position="276"/>
        <end position="445"/>
    </location>
</feature>
<comment type="caution">
    <text evidence="11">The sequence shown here is derived from an EMBL/GenBank/DDBJ whole genome shotgun (WGS) entry which is preliminary data.</text>
</comment>
<reference evidence="11 12" key="1">
    <citation type="submission" date="2021-06" db="EMBL/GenBank/DDBJ databases">
        <authorList>
            <person name="Kallberg Y."/>
            <person name="Tangrot J."/>
            <person name="Rosling A."/>
        </authorList>
    </citation>
    <scope>NUCLEOTIDE SEQUENCE [LARGE SCALE GENOMIC DNA]</scope>
    <source>
        <strain evidence="11 12">120-4 pot B 10/14</strain>
    </source>
</reference>
<keyword evidence="6" id="KW-0458">Lysosome</keyword>
<protein>
    <recommendedName>
        <fullName evidence="7">MTOR-associated protein MEAK7</fullName>
    </recommendedName>
    <alternativeName>
        <fullName evidence="9">TBC/LysM-associated domain-containing protein 1</fullName>
    </alternativeName>
    <alternativeName>
        <fullName evidence="8">TLD domain-containing protein 1</fullName>
    </alternativeName>
</protein>
<evidence type="ECO:0000256" key="2">
    <source>
        <dbReference type="ARBA" id="ARBA00004371"/>
    </source>
</evidence>
<comment type="subcellular location">
    <subcellularLocation>
        <location evidence="3">Cytoplasm</location>
    </subcellularLocation>
    <subcellularLocation>
        <location evidence="2">Lysosome</location>
    </subcellularLocation>
    <subcellularLocation>
        <location evidence="1">Membrane</location>
    </subcellularLocation>
</comment>
<evidence type="ECO:0000256" key="1">
    <source>
        <dbReference type="ARBA" id="ARBA00004370"/>
    </source>
</evidence>
<dbReference type="EMBL" id="CAJVQB010028397">
    <property type="protein sequence ID" value="CAG8812288.1"/>
    <property type="molecule type" value="Genomic_DNA"/>
</dbReference>
<evidence type="ECO:0000256" key="3">
    <source>
        <dbReference type="ARBA" id="ARBA00004496"/>
    </source>
</evidence>
<dbReference type="PANTHER" id="PTHR23354">
    <property type="entry name" value="NUCLEOLAR PROTEIN 7/ESTROGEN RECEPTOR COACTIVATOR-RELATED"/>
    <property type="match status" value="1"/>
</dbReference>
<dbReference type="PROSITE" id="PS51886">
    <property type="entry name" value="TLDC"/>
    <property type="match status" value="1"/>
</dbReference>
<evidence type="ECO:0000256" key="5">
    <source>
        <dbReference type="ARBA" id="ARBA00023136"/>
    </source>
</evidence>
<feature type="non-terminal residue" evidence="11">
    <location>
        <position position="497"/>
    </location>
</feature>
<evidence type="ECO:0000256" key="8">
    <source>
        <dbReference type="ARBA" id="ARBA00041780"/>
    </source>
</evidence>
<keyword evidence="12" id="KW-1185">Reference proteome</keyword>
<evidence type="ECO:0000259" key="10">
    <source>
        <dbReference type="PROSITE" id="PS51886"/>
    </source>
</evidence>
<dbReference type="InterPro" id="IPR006571">
    <property type="entry name" value="TLDc_dom"/>
</dbReference>
<proteinExistence type="predicted"/>
<sequence>MGNRQSKTSEELFSEIFSEFTEEEKATLLKVFDEFASDNSNIQKPKITEVTAANIKNHLPSTIGESLKNGFVTYFQSISVESSISTKIIEKTSYQISPSNVITKLGFVSAIHNLVKTLPIDRSQAIYTIGQLSQGTLIDFVREVVQASLAYWFEGIYSPKQRKLKKEVNKLFKDDIYLINLIILNPKIKHKESEDDELLSNFIKEAEINGSFDHDRFMNWYTNNLLFQHLFNILVNRLFLYQTIPYHSEDEMYKLRSSNQISSEIYSPYKLMEFSNLLSPADYYILNDNLPLDCKNTKHTMLFSSVRDGGSWNAFVNSLIYQGSTYIIIRDKDGYIFGGFAYEDWKQNPKFYGDRKNFLFSIRPKLRCYPTTSYNNNFQYLNFGVKTLPNGLAMGGQFDYCGLWIDSDFIHGHSKAAPLSSTYASPRLSKQEDFLIDEVEVWSVRPTQVDLDEVQKGPKRSALDSHPGELDLLEMATGRKMYSKEVREPDLTLDDDE</sequence>
<evidence type="ECO:0000256" key="7">
    <source>
        <dbReference type="ARBA" id="ARBA00039594"/>
    </source>
</evidence>
<dbReference type="Proteomes" id="UP000789901">
    <property type="component" value="Unassembled WGS sequence"/>
</dbReference>
<evidence type="ECO:0000256" key="9">
    <source>
        <dbReference type="ARBA" id="ARBA00042134"/>
    </source>
</evidence>
<accession>A0ABN7W2B0</accession>
<evidence type="ECO:0000313" key="11">
    <source>
        <dbReference type="EMBL" id="CAG8812288.1"/>
    </source>
</evidence>
<evidence type="ECO:0000256" key="6">
    <source>
        <dbReference type="ARBA" id="ARBA00023228"/>
    </source>
</evidence>
<evidence type="ECO:0000256" key="4">
    <source>
        <dbReference type="ARBA" id="ARBA00022490"/>
    </source>
</evidence>
<name>A0ABN7W2B0_GIGMA</name>
<evidence type="ECO:0000313" key="12">
    <source>
        <dbReference type="Proteomes" id="UP000789901"/>
    </source>
</evidence>
<dbReference type="SMART" id="SM00584">
    <property type="entry name" value="TLDc"/>
    <property type="match status" value="1"/>
</dbReference>
<keyword evidence="4" id="KW-0963">Cytoplasm</keyword>
<dbReference type="PANTHER" id="PTHR23354:SF131">
    <property type="entry name" value="MTOR-ASSOCIATED PROTEIN MEAK7"/>
    <property type="match status" value="1"/>
</dbReference>
<keyword evidence="5" id="KW-0472">Membrane</keyword>
<dbReference type="Pfam" id="PF07534">
    <property type="entry name" value="TLD"/>
    <property type="match status" value="1"/>
</dbReference>
<gene>
    <name evidence="11" type="ORF">GMARGA_LOCUS25536</name>
</gene>